<evidence type="ECO:0000313" key="2">
    <source>
        <dbReference type="Proteomes" id="UP000814033"/>
    </source>
</evidence>
<evidence type="ECO:0000313" key="1">
    <source>
        <dbReference type="EMBL" id="KAI0049330.1"/>
    </source>
</evidence>
<comment type="caution">
    <text evidence="1">The sequence shown here is derived from an EMBL/GenBank/DDBJ whole genome shotgun (WGS) entry which is preliminary data.</text>
</comment>
<dbReference type="Proteomes" id="UP000814033">
    <property type="component" value="Unassembled WGS sequence"/>
</dbReference>
<dbReference type="EMBL" id="MU275874">
    <property type="protein sequence ID" value="KAI0049330.1"/>
    <property type="molecule type" value="Genomic_DNA"/>
</dbReference>
<name>A0ACB8S006_9AGAM</name>
<keyword evidence="2" id="KW-1185">Reference proteome</keyword>
<organism evidence="1 2">
    <name type="scientific">Auriscalpium vulgare</name>
    <dbReference type="NCBI Taxonomy" id="40419"/>
    <lineage>
        <taxon>Eukaryota</taxon>
        <taxon>Fungi</taxon>
        <taxon>Dikarya</taxon>
        <taxon>Basidiomycota</taxon>
        <taxon>Agaricomycotina</taxon>
        <taxon>Agaricomycetes</taxon>
        <taxon>Russulales</taxon>
        <taxon>Auriscalpiaceae</taxon>
        <taxon>Auriscalpium</taxon>
    </lineage>
</organism>
<reference evidence="1" key="2">
    <citation type="journal article" date="2022" name="New Phytol.">
        <title>Evolutionary transition to the ectomycorrhizal habit in the genomes of a hyperdiverse lineage of mushroom-forming fungi.</title>
        <authorList>
            <person name="Looney B."/>
            <person name="Miyauchi S."/>
            <person name="Morin E."/>
            <person name="Drula E."/>
            <person name="Courty P.E."/>
            <person name="Kohler A."/>
            <person name="Kuo A."/>
            <person name="LaButti K."/>
            <person name="Pangilinan J."/>
            <person name="Lipzen A."/>
            <person name="Riley R."/>
            <person name="Andreopoulos W."/>
            <person name="He G."/>
            <person name="Johnson J."/>
            <person name="Nolan M."/>
            <person name="Tritt A."/>
            <person name="Barry K.W."/>
            <person name="Grigoriev I.V."/>
            <person name="Nagy L.G."/>
            <person name="Hibbett D."/>
            <person name="Henrissat B."/>
            <person name="Matheny P.B."/>
            <person name="Labbe J."/>
            <person name="Martin F.M."/>
        </authorList>
    </citation>
    <scope>NUCLEOTIDE SEQUENCE</scope>
    <source>
        <strain evidence="1">FP105234-sp</strain>
    </source>
</reference>
<proteinExistence type="predicted"/>
<protein>
    <submittedName>
        <fullName evidence="1">Acetoin reductase family protein</fullName>
    </submittedName>
</protein>
<gene>
    <name evidence="1" type="ORF">FA95DRAFT_1604457</name>
</gene>
<accession>A0ACB8S006</accession>
<sequence>MASSKGVALVTGGARGIGRGIALRLADDGFDVAVSDLPGTADLTVVKKEIEAKGRRAHVFEGDVSKEQSVIELVDSVVGALGSLDVMVANAGIAHLKSILDISVEEFERVLAVNVRGVMLSYKYAAKQMIAQGRGGRIIGASSAVGVRGSGWSFAYSTSKFAVRGMTQAVAEDMGKHNITVNAYAPGAIDTDMYKYMESTLSKDFGVEVSGMLQHLPITRLGTPADVGHVVSFLASEHGGFVTGQTISVDGGVHFS</sequence>
<reference evidence="1" key="1">
    <citation type="submission" date="2021-02" db="EMBL/GenBank/DDBJ databases">
        <authorList>
            <consortium name="DOE Joint Genome Institute"/>
            <person name="Ahrendt S."/>
            <person name="Looney B.P."/>
            <person name="Miyauchi S."/>
            <person name="Morin E."/>
            <person name="Drula E."/>
            <person name="Courty P.E."/>
            <person name="Chicoki N."/>
            <person name="Fauchery L."/>
            <person name="Kohler A."/>
            <person name="Kuo A."/>
            <person name="Labutti K."/>
            <person name="Pangilinan J."/>
            <person name="Lipzen A."/>
            <person name="Riley R."/>
            <person name="Andreopoulos W."/>
            <person name="He G."/>
            <person name="Johnson J."/>
            <person name="Barry K.W."/>
            <person name="Grigoriev I.V."/>
            <person name="Nagy L."/>
            <person name="Hibbett D."/>
            <person name="Henrissat B."/>
            <person name="Matheny P.B."/>
            <person name="Labbe J."/>
            <person name="Martin F."/>
        </authorList>
    </citation>
    <scope>NUCLEOTIDE SEQUENCE</scope>
    <source>
        <strain evidence="1">FP105234-sp</strain>
    </source>
</reference>